<dbReference type="EMBL" id="JACIBV010000001">
    <property type="protein sequence ID" value="MBB3728862.1"/>
    <property type="molecule type" value="Genomic_DNA"/>
</dbReference>
<protein>
    <recommendedName>
        <fullName evidence="17 18">Multifunctional fusion protein</fullName>
    </recommendedName>
    <domain>
        <recommendedName>
            <fullName evidence="17">Acetyl-coenzyme A carboxylase carboxyl transferase subunit alpha</fullName>
            <shortName evidence="17">ACCase subunit alpha</shortName>
            <shortName evidence="17">Acetyl-CoA carboxylase carboxyltransferase subunit alpha</shortName>
            <ecNumber evidence="17">2.1.3.15</ecNumber>
        </recommendedName>
    </domain>
    <domain>
        <recommendedName>
            <fullName evidence="18">Acetyl-coenzyme A carboxylase carboxyl transferase subunit beta</fullName>
            <shortName evidence="18">ACCase subunit beta</shortName>
            <shortName evidence="18">Acetyl-CoA carboxylase carboxyltransferase subunit beta</shortName>
        </recommendedName>
    </domain>
</protein>
<evidence type="ECO:0000313" key="21">
    <source>
        <dbReference type="EMBL" id="MBB3728862.1"/>
    </source>
</evidence>
<dbReference type="GO" id="GO:0003989">
    <property type="term" value="F:acetyl-CoA carboxylase activity"/>
    <property type="evidence" value="ECO:0007669"/>
    <property type="project" value="InterPro"/>
</dbReference>
<dbReference type="GO" id="GO:0008270">
    <property type="term" value="F:zinc ion binding"/>
    <property type="evidence" value="ECO:0007669"/>
    <property type="project" value="UniProtKB-UniRule"/>
</dbReference>
<dbReference type="GO" id="GO:0009317">
    <property type="term" value="C:acetyl-CoA carboxylase complex"/>
    <property type="evidence" value="ECO:0007669"/>
    <property type="project" value="InterPro"/>
</dbReference>
<dbReference type="InterPro" id="IPR000438">
    <property type="entry name" value="Acetyl_CoA_COase_Trfase_b_su"/>
</dbReference>
<keyword evidence="6 17" id="KW-0963">Cytoplasm</keyword>
<comment type="subcellular location">
    <subcellularLocation>
        <location evidence="1 17">Cytoplasm</location>
    </subcellularLocation>
</comment>
<dbReference type="HAMAP" id="MF_01395">
    <property type="entry name" value="AcetylCoA_CT_beta"/>
    <property type="match status" value="1"/>
</dbReference>
<dbReference type="InterPro" id="IPR034733">
    <property type="entry name" value="AcCoA_carboxyl_beta"/>
</dbReference>
<dbReference type="NCBIfam" id="NF041504">
    <property type="entry name" value="AccA_sub"/>
    <property type="match status" value="1"/>
</dbReference>
<keyword evidence="10 18" id="KW-0863">Zinc-finger</keyword>
<evidence type="ECO:0000256" key="16">
    <source>
        <dbReference type="ARBA" id="ARBA00049152"/>
    </source>
</evidence>
<feature type="domain" description="CoA carboxyltransferase C-terminal" evidence="20">
    <location>
        <begin position="271"/>
        <end position="529"/>
    </location>
</feature>
<evidence type="ECO:0000256" key="14">
    <source>
        <dbReference type="ARBA" id="ARBA00023160"/>
    </source>
</evidence>
<evidence type="ECO:0000256" key="3">
    <source>
        <dbReference type="ARBA" id="ARBA00006276"/>
    </source>
</evidence>
<comment type="caution">
    <text evidence="21">The sequence shown here is derived from an EMBL/GenBank/DDBJ whole genome shotgun (WGS) entry which is preliminary data.</text>
</comment>
<dbReference type="GO" id="GO:0005524">
    <property type="term" value="F:ATP binding"/>
    <property type="evidence" value="ECO:0007669"/>
    <property type="project" value="UniProtKB-KW"/>
</dbReference>
<comment type="pathway">
    <text evidence="2 17">Lipid metabolism; malonyl-CoA biosynthesis; malonyl-CoA from acetyl-CoA: step 1/1.</text>
</comment>
<comment type="similarity">
    <text evidence="18">Belongs to the AccD/PCCB family.</text>
</comment>
<organism evidence="21 22">
    <name type="scientific">Nonomuraea dietziae</name>
    <dbReference type="NCBI Taxonomy" id="65515"/>
    <lineage>
        <taxon>Bacteria</taxon>
        <taxon>Bacillati</taxon>
        <taxon>Actinomycetota</taxon>
        <taxon>Actinomycetes</taxon>
        <taxon>Streptosporangiales</taxon>
        <taxon>Streptosporangiaceae</taxon>
        <taxon>Nonomuraea</taxon>
    </lineage>
</organism>
<evidence type="ECO:0000256" key="9">
    <source>
        <dbReference type="ARBA" id="ARBA00022741"/>
    </source>
</evidence>
<comment type="similarity">
    <text evidence="17">Belongs to the AccA family.</text>
</comment>
<sequence>MTISPPLPAAEEWALCPGCSAIVYQPRLARVGMVCPDCGHHHRLGAAGRLHVLVDEGSFAAAPQVAGDDPLSFTDSRPYRERLASARARTGLADALVYGVATIGGHRAVVAVMDFSFLGGSMGSAVGESVARACELAIAERLPLVLSIASGGARMQEGALSLMQMGKTAQAMRRLRREGLLSVCVLTDPTFGGVTASFATLGDVLVAERGALIGFAGPRVIAAATRERLPEGFQSAEYLFAHGMLDRVESRDGLRPLLARLLAMTTGAGAAPAEPREPVVLRDPTALGGVLRPHETVRLARDPARPTALDHIWRLCTDFVELHGDRLHGDDPAVVGGLGLLDGAPVMIVAHQKGHDTKELVERNFGLAHPEGYRKALRLMALADRLGLPVVTLVDTQGAAPGVGAEQRGQSWAIADCLGGMSELSVPVVATIIGEGGSGGALALAMANRVLMLRHAVYSVISPESCSTILYGDPSHAPEMAESLRLTAPELLRLGVVDGVVPEPSGGAQEDPQAATDLLHAAVAETLRELSGLGPDELRKDRYERFRRLGVIHGE</sequence>
<dbReference type="NCBIfam" id="TIGR00513">
    <property type="entry name" value="accA"/>
    <property type="match status" value="1"/>
</dbReference>
<feature type="binding site" evidence="18">
    <location>
        <position position="35"/>
    </location>
    <ligand>
        <name>Zn(2+)</name>
        <dbReference type="ChEBI" id="CHEBI:29105"/>
    </ligand>
</feature>
<comment type="cofactor">
    <cofactor evidence="18">
        <name>Zn(2+)</name>
        <dbReference type="ChEBI" id="CHEBI:29105"/>
    </cofactor>
    <text evidence="18">Binds 1 zinc ion per subunit.</text>
</comment>
<comment type="function">
    <text evidence="15 18">Component of the acetyl coenzyme A carboxylase (ACC) complex. Biotin carboxylase (BC) catalyzes the carboxylation of biotin on its carrier protein (BCCP) and then the CO(2) group is transferred by the transcarboxylase to acetyl-CoA to form malonyl-CoA.</text>
</comment>
<evidence type="ECO:0000313" key="22">
    <source>
        <dbReference type="Proteomes" id="UP000579945"/>
    </source>
</evidence>
<dbReference type="HAMAP" id="MF_00823">
    <property type="entry name" value="AcetylCoA_CT_alpha"/>
    <property type="match status" value="1"/>
</dbReference>
<reference evidence="21 22" key="1">
    <citation type="submission" date="2020-08" db="EMBL/GenBank/DDBJ databases">
        <title>Sequencing the genomes of 1000 actinobacteria strains.</title>
        <authorList>
            <person name="Klenk H.-P."/>
        </authorList>
    </citation>
    <scope>NUCLEOTIDE SEQUENCE [LARGE SCALE GENOMIC DNA]</scope>
    <source>
        <strain evidence="21 22">DSM 44320</strain>
    </source>
</reference>
<feature type="domain" description="CoA carboxyltransferase N-terminal" evidence="19">
    <location>
        <begin position="12"/>
        <end position="280"/>
    </location>
</feature>
<evidence type="ECO:0000256" key="17">
    <source>
        <dbReference type="HAMAP-Rule" id="MF_00823"/>
    </source>
</evidence>
<keyword evidence="12 17" id="KW-0067">ATP-binding</keyword>
<dbReference type="InterPro" id="IPR011763">
    <property type="entry name" value="COA_CT_C"/>
</dbReference>
<keyword evidence="13 17" id="KW-0443">Lipid metabolism</keyword>
<dbReference type="GO" id="GO:0006633">
    <property type="term" value="P:fatty acid biosynthetic process"/>
    <property type="evidence" value="ECO:0007669"/>
    <property type="project" value="UniProtKB-KW"/>
</dbReference>
<keyword evidence="18" id="KW-0479">Metal-binding</keyword>
<keyword evidence="14 17" id="KW-0275">Fatty acid biosynthesis</keyword>
<proteinExistence type="inferred from homology"/>
<evidence type="ECO:0000256" key="6">
    <source>
        <dbReference type="ARBA" id="ARBA00022490"/>
    </source>
</evidence>
<keyword evidence="8 17" id="KW-0808">Transferase</keyword>
<evidence type="ECO:0000256" key="4">
    <source>
        <dbReference type="ARBA" id="ARBA00010284"/>
    </source>
</evidence>
<dbReference type="InterPro" id="IPR001095">
    <property type="entry name" value="Acetyl_CoA_COase_a_su"/>
</dbReference>
<dbReference type="PRINTS" id="PR01069">
    <property type="entry name" value="ACCCTRFRASEA"/>
</dbReference>
<feature type="zinc finger region" description="C4-type" evidence="18">
    <location>
        <begin position="16"/>
        <end position="38"/>
    </location>
</feature>
<evidence type="ECO:0000256" key="7">
    <source>
        <dbReference type="ARBA" id="ARBA00022516"/>
    </source>
</evidence>
<dbReference type="GO" id="GO:2001295">
    <property type="term" value="P:malonyl-CoA biosynthetic process"/>
    <property type="evidence" value="ECO:0007669"/>
    <property type="project" value="UniProtKB-UniRule"/>
</dbReference>
<evidence type="ECO:0000256" key="2">
    <source>
        <dbReference type="ARBA" id="ARBA00004956"/>
    </source>
</evidence>
<comment type="subunit">
    <text evidence="17">Acetyl-CoA carboxylase is a heterohexamer composed of biotin carboxyl carrier protein (AccB), biotin carboxylase (AccC) and two subunits each of ACCase subunit alpha (AccA) and ACCase subunit beta (AccD).</text>
</comment>
<dbReference type="PANTHER" id="PTHR42853">
    <property type="entry name" value="ACETYL-COENZYME A CARBOXYLASE CARBOXYL TRANSFERASE SUBUNIT ALPHA"/>
    <property type="match status" value="1"/>
</dbReference>
<keyword evidence="21" id="KW-0436">Ligase</keyword>
<dbReference type="InterPro" id="IPR029045">
    <property type="entry name" value="ClpP/crotonase-like_dom_sf"/>
</dbReference>
<feature type="binding site" evidence="18">
    <location>
        <position position="16"/>
    </location>
    <ligand>
        <name>Zn(2+)</name>
        <dbReference type="ChEBI" id="CHEBI:29105"/>
    </ligand>
</feature>
<evidence type="ECO:0000256" key="1">
    <source>
        <dbReference type="ARBA" id="ARBA00004496"/>
    </source>
</evidence>
<dbReference type="NCBIfam" id="NF004344">
    <property type="entry name" value="PRK05724.1"/>
    <property type="match status" value="1"/>
</dbReference>
<keyword evidence="9 17" id="KW-0547">Nucleotide-binding</keyword>
<comment type="similarity">
    <text evidence="4">In the N-terminal section; belongs to the AccD/PCCB family.</text>
</comment>
<dbReference type="AlphaFoldDB" id="A0A7W5V1V3"/>
<gene>
    <name evidence="17" type="primary">accA</name>
    <name evidence="18" type="synonym">accD</name>
    <name evidence="21" type="ORF">FHR33_004722</name>
</gene>
<keyword evidence="22" id="KW-1185">Reference proteome</keyword>
<dbReference type="RefSeq" id="WP_312895682.1">
    <property type="nucleotide sequence ID" value="NZ_JACIBV010000001.1"/>
</dbReference>
<evidence type="ECO:0000256" key="8">
    <source>
        <dbReference type="ARBA" id="ARBA00022679"/>
    </source>
</evidence>
<evidence type="ECO:0000256" key="15">
    <source>
        <dbReference type="ARBA" id="ARBA00025280"/>
    </source>
</evidence>
<dbReference type="GO" id="GO:0016743">
    <property type="term" value="F:carboxyl- or carbamoyltransferase activity"/>
    <property type="evidence" value="ECO:0007669"/>
    <property type="project" value="UniProtKB-UniRule"/>
</dbReference>
<evidence type="ECO:0000256" key="18">
    <source>
        <dbReference type="HAMAP-Rule" id="MF_01395"/>
    </source>
</evidence>
<dbReference type="SUPFAM" id="SSF52096">
    <property type="entry name" value="ClpP/crotonase"/>
    <property type="match status" value="2"/>
</dbReference>
<dbReference type="Pfam" id="PF03255">
    <property type="entry name" value="ACCA"/>
    <property type="match status" value="1"/>
</dbReference>
<dbReference type="Proteomes" id="UP000579945">
    <property type="component" value="Unassembled WGS sequence"/>
</dbReference>
<dbReference type="PROSITE" id="PS50980">
    <property type="entry name" value="COA_CT_NTER"/>
    <property type="match status" value="1"/>
</dbReference>
<dbReference type="InterPro" id="IPR011762">
    <property type="entry name" value="COA_CT_N"/>
</dbReference>
<evidence type="ECO:0000256" key="12">
    <source>
        <dbReference type="ARBA" id="ARBA00022840"/>
    </source>
</evidence>
<dbReference type="Gene3D" id="3.90.226.10">
    <property type="entry name" value="2-enoyl-CoA Hydratase, Chain A, domain 1"/>
    <property type="match status" value="2"/>
</dbReference>
<keyword evidence="11 17" id="KW-0276">Fatty acid metabolism</keyword>
<feature type="binding site" evidence="18">
    <location>
        <position position="19"/>
    </location>
    <ligand>
        <name>Zn(2+)</name>
        <dbReference type="ChEBI" id="CHEBI:29105"/>
    </ligand>
</feature>
<keyword evidence="18" id="KW-0862">Zinc</keyword>
<evidence type="ECO:0000256" key="10">
    <source>
        <dbReference type="ARBA" id="ARBA00022771"/>
    </source>
</evidence>
<comment type="subunit">
    <text evidence="5">Acetyl-CoA carboxylase is a heterotetramer composed of biotin carboxyl carrier protein (AccB), biotin carboxylase (AccC) and two subunits of ACCase subunit beta/alpha.</text>
</comment>
<dbReference type="PANTHER" id="PTHR42853:SF3">
    <property type="entry name" value="ACETYL-COENZYME A CARBOXYLASE CARBOXYL TRANSFERASE SUBUNIT ALPHA, CHLOROPLASTIC"/>
    <property type="match status" value="1"/>
</dbReference>
<accession>A0A7W5V1V3</accession>
<evidence type="ECO:0000256" key="5">
    <source>
        <dbReference type="ARBA" id="ARBA00011664"/>
    </source>
</evidence>
<keyword evidence="7 17" id="KW-0444">Lipid biosynthesis</keyword>
<name>A0A7W5V1V3_9ACTN</name>
<evidence type="ECO:0000256" key="13">
    <source>
        <dbReference type="ARBA" id="ARBA00023098"/>
    </source>
</evidence>
<dbReference type="PROSITE" id="PS50989">
    <property type="entry name" value="COA_CT_CTER"/>
    <property type="match status" value="1"/>
</dbReference>
<comment type="similarity">
    <text evidence="3">In the C-terminal section; belongs to the AccA family.</text>
</comment>
<dbReference type="UniPathway" id="UPA00655">
    <property type="reaction ID" value="UER00711"/>
</dbReference>
<evidence type="ECO:0000259" key="19">
    <source>
        <dbReference type="PROSITE" id="PS50980"/>
    </source>
</evidence>
<dbReference type="Pfam" id="PF01039">
    <property type="entry name" value="Carboxyl_trans"/>
    <property type="match status" value="1"/>
</dbReference>
<dbReference type="EC" id="2.1.3.15" evidence="17"/>
<evidence type="ECO:0000256" key="11">
    <source>
        <dbReference type="ARBA" id="ARBA00022832"/>
    </source>
</evidence>
<evidence type="ECO:0000259" key="20">
    <source>
        <dbReference type="PROSITE" id="PS50989"/>
    </source>
</evidence>
<dbReference type="GeneID" id="95391076"/>
<feature type="binding site" evidence="18">
    <location>
        <position position="38"/>
    </location>
    <ligand>
        <name>Zn(2+)</name>
        <dbReference type="ChEBI" id="CHEBI:29105"/>
    </ligand>
</feature>
<comment type="function">
    <text evidence="17">Component of the acetyl coenzyme A carboxylase (ACC) complex. First, biotin carboxylase catalyzes the carboxylation of biotin on its carrier protein (BCCP) and then the CO(2) group is transferred by the carboxyltransferase to acetyl-CoA to form malonyl-CoA.</text>
</comment>
<comment type="catalytic activity">
    <reaction evidence="16 17">
        <text>N(6)-carboxybiotinyl-L-lysyl-[protein] + acetyl-CoA = N(6)-biotinyl-L-lysyl-[protein] + malonyl-CoA</text>
        <dbReference type="Rhea" id="RHEA:54728"/>
        <dbReference type="Rhea" id="RHEA-COMP:10505"/>
        <dbReference type="Rhea" id="RHEA-COMP:10506"/>
        <dbReference type="ChEBI" id="CHEBI:57288"/>
        <dbReference type="ChEBI" id="CHEBI:57384"/>
        <dbReference type="ChEBI" id="CHEBI:83144"/>
        <dbReference type="ChEBI" id="CHEBI:83145"/>
        <dbReference type="EC" id="2.1.3.15"/>
    </reaction>
</comment>